<dbReference type="EC" id="2.7.7.65" evidence="1"/>
<dbReference type="PROSITE" id="PS50887">
    <property type="entry name" value="GGDEF"/>
    <property type="match status" value="1"/>
</dbReference>
<feature type="domain" description="GGDEF" evidence="4">
    <location>
        <begin position="259"/>
        <end position="392"/>
    </location>
</feature>
<reference evidence="5 6" key="1">
    <citation type="submission" date="2016-11" db="EMBL/GenBank/DDBJ databases">
        <authorList>
            <person name="Jaros S."/>
            <person name="Januszkiewicz K."/>
            <person name="Wedrychowicz H."/>
        </authorList>
    </citation>
    <scope>NUCLEOTIDE SEQUENCE [LARGE SCALE GENOMIC DNA]</scope>
    <source>
        <strain evidence="5 6">DSM 18899</strain>
    </source>
</reference>
<feature type="transmembrane region" description="Helical" evidence="3">
    <location>
        <begin position="196"/>
        <end position="217"/>
    </location>
</feature>
<dbReference type="AlphaFoldDB" id="A0A1K2HLW8"/>
<sequence length="398" mass="44089">MPEIAQPMALDLPTLVITEALILIQLAALVYVAGVRMRDIFRGPTFWALGLFCFAASQLLFIWLDSPEHGPHQLLNHLPAALGCCAVLIGFDDFADRGRNWRGVGALAGLALCDFLLQSFWWSSYALRVTTFGSVQILFVLLLLPRLYQPVSGQRRLGFKLMRMLAWGWGAINLARIICVLFSPEQYSAINQVVQLSYFVMALFFGVWLALCCWLLMHERLSAGLIHATTRDALTGSHNRRGFSALLSQESHRLVRQWSSTAVLRVAIDDYPSLLRRYGGQAGDRALMAFAEAVQEELRDVDGLARLGAEQFAVLLLNADEAGAKVVAERLRRRIQDLVVYTPAGPIWFTASFGIAVLPELENELELVLKQAEQALQAARAAGSNRICLLPLPSLQAA</sequence>
<dbReference type="SUPFAM" id="SSF55073">
    <property type="entry name" value="Nucleotide cyclase"/>
    <property type="match status" value="1"/>
</dbReference>
<dbReference type="InterPro" id="IPR029787">
    <property type="entry name" value="Nucleotide_cyclase"/>
</dbReference>
<comment type="catalytic activity">
    <reaction evidence="2">
        <text>2 GTP = 3',3'-c-di-GMP + 2 diphosphate</text>
        <dbReference type="Rhea" id="RHEA:24898"/>
        <dbReference type="ChEBI" id="CHEBI:33019"/>
        <dbReference type="ChEBI" id="CHEBI:37565"/>
        <dbReference type="ChEBI" id="CHEBI:58805"/>
        <dbReference type="EC" id="2.7.7.65"/>
    </reaction>
</comment>
<evidence type="ECO:0000313" key="6">
    <source>
        <dbReference type="Proteomes" id="UP000186513"/>
    </source>
</evidence>
<dbReference type="PANTHER" id="PTHR45138">
    <property type="entry name" value="REGULATORY COMPONENTS OF SENSORY TRANSDUCTION SYSTEM"/>
    <property type="match status" value="1"/>
</dbReference>
<dbReference type="PANTHER" id="PTHR45138:SF9">
    <property type="entry name" value="DIGUANYLATE CYCLASE DGCM-RELATED"/>
    <property type="match status" value="1"/>
</dbReference>
<dbReference type="InterPro" id="IPR000160">
    <property type="entry name" value="GGDEF_dom"/>
</dbReference>
<feature type="transmembrane region" description="Helical" evidence="3">
    <location>
        <begin position="165"/>
        <end position="184"/>
    </location>
</feature>
<dbReference type="STRING" id="1121279.SAMN02745887_02542"/>
<evidence type="ECO:0000313" key="5">
    <source>
        <dbReference type="EMBL" id="SFZ77707.1"/>
    </source>
</evidence>
<dbReference type="InterPro" id="IPR050469">
    <property type="entry name" value="Diguanylate_Cyclase"/>
</dbReference>
<feature type="transmembrane region" description="Helical" evidence="3">
    <location>
        <begin position="127"/>
        <end position="144"/>
    </location>
</feature>
<dbReference type="GO" id="GO:0052621">
    <property type="term" value="F:diguanylate cyclase activity"/>
    <property type="evidence" value="ECO:0007669"/>
    <property type="project" value="UniProtKB-EC"/>
</dbReference>
<evidence type="ECO:0000256" key="3">
    <source>
        <dbReference type="SAM" id="Phobius"/>
    </source>
</evidence>
<evidence type="ECO:0000259" key="4">
    <source>
        <dbReference type="PROSITE" id="PS50887"/>
    </source>
</evidence>
<dbReference type="InterPro" id="IPR043128">
    <property type="entry name" value="Rev_trsase/Diguanyl_cyclase"/>
</dbReference>
<evidence type="ECO:0000256" key="1">
    <source>
        <dbReference type="ARBA" id="ARBA00012528"/>
    </source>
</evidence>
<keyword evidence="3" id="KW-0812">Transmembrane</keyword>
<feature type="transmembrane region" description="Helical" evidence="3">
    <location>
        <begin position="12"/>
        <end position="33"/>
    </location>
</feature>
<protein>
    <recommendedName>
        <fullName evidence="1">diguanylate cyclase</fullName>
        <ecNumber evidence="1">2.7.7.65</ecNumber>
    </recommendedName>
</protein>
<dbReference type="CDD" id="cd01949">
    <property type="entry name" value="GGDEF"/>
    <property type="match status" value="1"/>
</dbReference>
<proteinExistence type="predicted"/>
<dbReference type="OrthoDB" id="9813903at2"/>
<feature type="transmembrane region" description="Helical" evidence="3">
    <location>
        <begin position="103"/>
        <end position="121"/>
    </location>
</feature>
<name>A0A1K2HLW8_9NEIS</name>
<dbReference type="Gene3D" id="3.30.70.270">
    <property type="match status" value="1"/>
</dbReference>
<dbReference type="EMBL" id="FPKR01000010">
    <property type="protein sequence ID" value="SFZ77707.1"/>
    <property type="molecule type" value="Genomic_DNA"/>
</dbReference>
<dbReference type="NCBIfam" id="TIGR00254">
    <property type="entry name" value="GGDEF"/>
    <property type="match status" value="1"/>
</dbReference>
<dbReference type="Proteomes" id="UP000186513">
    <property type="component" value="Unassembled WGS sequence"/>
</dbReference>
<dbReference type="SMART" id="SM00267">
    <property type="entry name" value="GGDEF"/>
    <property type="match status" value="1"/>
</dbReference>
<evidence type="ECO:0000256" key="2">
    <source>
        <dbReference type="ARBA" id="ARBA00034247"/>
    </source>
</evidence>
<keyword evidence="3" id="KW-0472">Membrane</keyword>
<dbReference type="Pfam" id="PF00990">
    <property type="entry name" value="GGDEF"/>
    <property type="match status" value="1"/>
</dbReference>
<feature type="transmembrane region" description="Helical" evidence="3">
    <location>
        <begin position="74"/>
        <end position="91"/>
    </location>
</feature>
<keyword evidence="6" id="KW-1185">Reference proteome</keyword>
<accession>A0A1K2HLW8</accession>
<feature type="transmembrane region" description="Helical" evidence="3">
    <location>
        <begin position="45"/>
        <end position="62"/>
    </location>
</feature>
<keyword evidence="3" id="KW-1133">Transmembrane helix</keyword>
<gene>
    <name evidence="5" type="ORF">SAMN02745887_02542</name>
</gene>
<organism evidence="5 6">
    <name type="scientific">Chitinimonas taiwanensis DSM 18899</name>
    <dbReference type="NCBI Taxonomy" id="1121279"/>
    <lineage>
        <taxon>Bacteria</taxon>
        <taxon>Pseudomonadati</taxon>
        <taxon>Pseudomonadota</taxon>
        <taxon>Betaproteobacteria</taxon>
        <taxon>Neisseriales</taxon>
        <taxon>Chitinibacteraceae</taxon>
        <taxon>Chitinimonas</taxon>
    </lineage>
</organism>